<dbReference type="PROSITE" id="PS51353">
    <property type="entry name" value="ARSC"/>
    <property type="match status" value="1"/>
</dbReference>
<dbReference type="PANTHER" id="PTHR30041">
    <property type="entry name" value="ARSENATE REDUCTASE"/>
    <property type="match status" value="1"/>
</dbReference>
<dbReference type="eggNOG" id="COG1393">
    <property type="taxonomic scope" value="Bacteria"/>
</dbReference>
<dbReference type="AlphaFoldDB" id="A4G9V4"/>
<protein>
    <submittedName>
        <fullName evidence="3">Thioredoxin</fullName>
    </submittedName>
</protein>
<dbReference type="STRING" id="204773.HEAR3183"/>
<reference evidence="3 4" key="1">
    <citation type="journal article" date="2007" name="PLoS Genet.">
        <title>A tale of two oxidation states: bacterial colonization of arsenic-rich environments.</title>
        <authorList>
            <person name="Muller D."/>
            <person name="Medigue C."/>
            <person name="Koechler S."/>
            <person name="Barbe V."/>
            <person name="Barakat M."/>
            <person name="Talla E."/>
            <person name="Bonnefoy V."/>
            <person name="Krin E."/>
            <person name="Arsene-Ploetze F."/>
            <person name="Carapito C."/>
            <person name="Chandler M."/>
            <person name="Cournoyer B."/>
            <person name="Cruveiller S."/>
            <person name="Dossat C."/>
            <person name="Duval S."/>
            <person name="Heymann M."/>
            <person name="Leize E."/>
            <person name="Lieutaud A."/>
            <person name="Lievremont D."/>
            <person name="Makita Y."/>
            <person name="Mangenot S."/>
            <person name="Nitschke W."/>
            <person name="Ortet P."/>
            <person name="Perdrial N."/>
            <person name="Schoepp B."/>
            <person name="Siguier N."/>
            <person name="Simeonova D.D."/>
            <person name="Rouy Z."/>
            <person name="Segurens B."/>
            <person name="Turlin E."/>
            <person name="Vallenet D."/>
            <person name="Van Dorsselaer A."/>
            <person name="Weiss S."/>
            <person name="Weissenbach J."/>
            <person name="Lett M.C."/>
            <person name="Danchin A."/>
            <person name="Bertin P.N."/>
        </authorList>
    </citation>
    <scope>NUCLEOTIDE SEQUENCE [LARGE SCALE GENOMIC DNA]</scope>
    <source>
        <strain evidence="4">ULPAs1</strain>
    </source>
</reference>
<dbReference type="HOGENOM" id="CLU_116644_0_1_4"/>
<evidence type="ECO:0000256" key="2">
    <source>
        <dbReference type="PROSITE-ProRule" id="PRU01282"/>
    </source>
</evidence>
<evidence type="ECO:0000313" key="3">
    <source>
        <dbReference type="EMBL" id="CAL63291.2"/>
    </source>
</evidence>
<comment type="similarity">
    <text evidence="1 2">Belongs to the ArsC family.</text>
</comment>
<accession>A4G9V4</accession>
<sequence>MLIIYHNPRCSKSRGALEQVQQFATQNQLDLNIVDYQKTPLDLMQLTELHQLLQADTTCSVRDMVRDNEALFDTLSLQQADDDSLLQALAAHPQLLQRPIVRFNNRALIARPPELLDNFLQMS</sequence>
<keyword evidence="4" id="KW-1185">Reference proteome</keyword>
<dbReference type="SUPFAM" id="SSF52833">
    <property type="entry name" value="Thioredoxin-like"/>
    <property type="match status" value="1"/>
</dbReference>
<dbReference type="InterPro" id="IPR006660">
    <property type="entry name" value="Arsenate_reductase-like"/>
</dbReference>
<dbReference type="InterPro" id="IPR036249">
    <property type="entry name" value="Thioredoxin-like_sf"/>
</dbReference>
<dbReference type="Gene3D" id="3.40.30.10">
    <property type="entry name" value="Glutaredoxin"/>
    <property type="match status" value="1"/>
</dbReference>
<dbReference type="Pfam" id="PF03960">
    <property type="entry name" value="ArsC"/>
    <property type="match status" value="1"/>
</dbReference>
<name>A4G9V4_HERAR</name>
<gene>
    <name evidence="3" type="ordered locus">HEAR3183</name>
</gene>
<organism evidence="3 4">
    <name type="scientific">Herminiimonas arsenicoxydans</name>
    <dbReference type="NCBI Taxonomy" id="204773"/>
    <lineage>
        <taxon>Bacteria</taxon>
        <taxon>Pseudomonadati</taxon>
        <taxon>Pseudomonadota</taxon>
        <taxon>Betaproteobacteria</taxon>
        <taxon>Burkholderiales</taxon>
        <taxon>Oxalobacteraceae</taxon>
        <taxon>Herminiimonas</taxon>
    </lineage>
</organism>
<dbReference type="KEGG" id="har:HEAR3183"/>
<dbReference type="Proteomes" id="UP000006697">
    <property type="component" value="Chromosome"/>
</dbReference>
<dbReference type="EMBL" id="CU207211">
    <property type="protein sequence ID" value="CAL63291.2"/>
    <property type="molecule type" value="Genomic_DNA"/>
</dbReference>
<evidence type="ECO:0000313" key="4">
    <source>
        <dbReference type="Proteomes" id="UP000006697"/>
    </source>
</evidence>
<evidence type="ECO:0000256" key="1">
    <source>
        <dbReference type="ARBA" id="ARBA00007198"/>
    </source>
</evidence>
<dbReference type="PANTHER" id="PTHR30041:SF4">
    <property type="entry name" value="ARSENATE REDUCTASE"/>
    <property type="match status" value="1"/>
</dbReference>
<proteinExistence type="inferred from homology"/>